<sequence>MAARAGVFCKASRFRWLCLVRSVVATAVAVFAGVLVVWAVFLLFNPLKLQLRIPSSSVVVRRVPESGDRYRFTFFLQATNLRNRTSIYYHNVTIRLADSQEYLSLPRENRTFIATFNLRAKIFLSQGKEAEYFLTEPVGMKLNLSYLRKLFPNQTGHNTIDVAMEVDGFLTDYGPGVAHRATYICIPLKLMGNSPLSSLSDESNAYCAPTY</sequence>
<proteinExistence type="predicted"/>
<dbReference type="Gramene" id="TraesCS5D02G567400.1">
    <property type="protein sequence ID" value="TraesCS5D02G567400.1.cds1"/>
    <property type="gene ID" value="TraesCS5D02G567400"/>
</dbReference>
<keyword evidence="1" id="KW-0472">Membrane</keyword>
<dbReference type="Gramene" id="TraesNOR5D03G03263950.1">
    <property type="protein sequence ID" value="TraesNOR5D03G03263950.1.CDS1"/>
    <property type="gene ID" value="TraesNOR5D03G03263950"/>
</dbReference>
<dbReference type="AlphaFoldDB" id="A0A3B6N4K5"/>
<dbReference type="Gramene" id="TraesRN5D0101243100.1">
    <property type="protein sequence ID" value="TraesRN5D0101243100.1"/>
    <property type="gene ID" value="TraesRN5D0101243100"/>
</dbReference>
<dbReference type="Gramene" id="TraesCS5D03G1205100.1">
    <property type="protein sequence ID" value="TraesCS5D03G1205100.1.CDS1"/>
    <property type="gene ID" value="TraesCS5D03G1205100"/>
</dbReference>
<dbReference type="Proteomes" id="UP000019116">
    <property type="component" value="Chromosome 5D"/>
</dbReference>
<dbReference type="Gramene" id="TraesLDM5D03G03238900.1">
    <property type="protein sequence ID" value="TraesLDM5D03G03238900.1.CDS1"/>
    <property type="gene ID" value="TraesLDM5D03G03238900"/>
</dbReference>
<dbReference type="Gramene" id="TraesLAC5D03G03186010.1">
    <property type="protein sequence ID" value="TraesLAC5D03G03186010.1.CDS1"/>
    <property type="gene ID" value="TraesLAC5D03G03186010"/>
</dbReference>
<dbReference type="Gramene" id="TraesWEE_scaffold_004277_01G001000.1">
    <property type="protein sequence ID" value="TraesWEE_scaffold_004277_01G001000.1"/>
    <property type="gene ID" value="TraesWEE_scaffold_004277_01G001000"/>
</dbReference>
<feature type="transmembrane region" description="Helical" evidence="1">
    <location>
        <begin position="23"/>
        <end position="44"/>
    </location>
</feature>
<dbReference type="Gramene" id="TraesMAC5D03G03229660.1">
    <property type="protein sequence ID" value="TraesMAC5D03G03229660.1.CDS1"/>
    <property type="gene ID" value="TraesMAC5D03G03229660"/>
</dbReference>
<dbReference type="Gramene" id="TraesJAG5D03G03227660.1">
    <property type="protein sequence ID" value="TraesJAG5D03G03227660.1.CDS1"/>
    <property type="gene ID" value="TraesJAG5D03G03227660"/>
</dbReference>
<reference evidence="2" key="2">
    <citation type="submission" date="2018-10" db="UniProtKB">
        <authorList>
            <consortium name="EnsemblPlants"/>
        </authorList>
    </citation>
    <scope>IDENTIFICATION</scope>
</reference>
<keyword evidence="3" id="KW-1185">Reference proteome</keyword>
<dbReference type="Gramene" id="TraesCAD_scaffold_005793_01G000100.1">
    <property type="protein sequence ID" value="TraesCAD_scaffold_005793_01G000100.1"/>
    <property type="gene ID" value="TraesCAD_scaffold_005793_01G000100"/>
</dbReference>
<dbReference type="PANTHER" id="PTHR36480:SF10">
    <property type="entry name" value="LATE EMBRYOGENESIS ABUNDANT PROTEIN LEA-2 SUBGROUP DOMAIN-CONTAINING PROTEIN"/>
    <property type="match status" value="1"/>
</dbReference>
<dbReference type="Gramene" id="TraesROB_scaffold_005287_01G001000.1">
    <property type="protein sequence ID" value="TraesROB_scaffold_005287_01G001000.1"/>
    <property type="gene ID" value="TraesROB_scaffold_005287_01G001000"/>
</dbReference>
<protein>
    <recommendedName>
        <fullName evidence="4">Late embryogenesis abundant protein LEA-2 subgroup domain-containing protein</fullName>
    </recommendedName>
</protein>
<dbReference type="Gramene" id="TraesSTA5D03G03221330.1">
    <property type="protein sequence ID" value="TraesSTA5D03G03221330.1.CDS1"/>
    <property type="gene ID" value="TraesSTA5D03G03221330"/>
</dbReference>
<keyword evidence="1" id="KW-0812">Transmembrane</keyword>
<reference evidence="2" key="1">
    <citation type="submission" date="2018-08" db="EMBL/GenBank/DDBJ databases">
        <authorList>
            <person name="Rossello M."/>
        </authorList>
    </citation>
    <scope>NUCLEOTIDE SEQUENCE [LARGE SCALE GENOMIC DNA]</scope>
    <source>
        <strain evidence="2">cv. Chinese Spring</strain>
    </source>
</reference>
<name>A0A3B6N4K5_WHEAT</name>
<organism evidence="2">
    <name type="scientific">Triticum aestivum</name>
    <name type="common">Wheat</name>
    <dbReference type="NCBI Taxonomy" id="4565"/>
    <lineage>
        <taxon>Eukaryota</taxon>
        <taxon>Viridiplantae</taxon>
        <taxon>Streptophyta</taxon>
        <taxon>Embryophyta</taxon>
        <taxon>Tracheophyta</taxon>
        <taxon>Spermatophyta</taxon>
        <taxon>Magnoliopsida</taxon>
        <taxon>Liliopsida</taxon>
        <taxon>Poales</taxon>
        <taxon>Poaceae</taxon>
        <taxon>BOP clade</taxon>
        <taxon>Pooideae</taxon>
        <taxon>Triticodae</taxon>
        <taxon>Triticeae</taxon>
        <taxon>Triticinae</taxon>
        <taxon>Triticum</taxon>
    </lineage>
</organism>
<dbReference type="Gramene" id="TraesCLE_scaffold_006126_01G000100.1">
    <property type="protein sequence ID" value="TraesCLE_scaffold_006126_01G000100.1"/>
    <property type="gene ID" value="TraesCLE_scaffold_006126_01G000100"/>
</dbReference>
<evidence type="ECO:0000313" key="3">
    <source>
        <dbReference type="Proteomes" id="UP000019116"/>
    </source>
</evidence>
<dbReference type="Gramene" id="TraesPARA_EIv1.0_1885340.1">
    <property type="protein sequence ID" value="TraesPARA_EIv1.0_1885340.1.CDS1"/>
    <property type="gene ID" value="TraesPARA_EIv1.0_1885340"/>
</dbReference>
<evidence type="ECO:0000313" key="2">
    <source>
        <dbReference type="EnsemblPlants" id="TraesCS5D02G567400.1.cds1"/>
    </source>
</evidence>
<keyword evidence="1" id="KW-1133">Transmembrane helix</keyword>
<dbReference type="Gramene" id="TraesSYM5D03G03171290.1">
    <property type="protein sequence ID" value="TraesSYM5D03G03171290.1.CDS1"/>
    <property type="gene ID" value="TraesSYM5D03G03171290"/>
</dbReference>
<evidence type="ECO:0000256" key="1">
    <source>
        <dbReference type="SAM" id="Phobius"/>
    </source>
</evidence>
<evidence type="ECO:0008006" key="4">
    <source>
        <dbReference type="Google" id="ProtNLM"/>
    </source>
</evidence>
<dbReference type="Gramene" id="TraesJUL5D03G03255920.1">
    <property type="protein sequence ID" value="TraesJUL5D03G03255920.1.CDS1"/>
    <property type="gene ID" value="TraesJUL5D03G03255920"/>
</dbReference>
<dbReference type="EnsemblPlants" id="TraesCS5D02G567400.1">
    <property type="protein sequence ID" value="TraesCS5D02G567400.1.cds1"/>
    <property type="gene ID" value="TraesCS5D02G567400"/>
</dbReference>
<accession>A0A3B6N4K5</accession>
<dbReference type="PANTHER" id="PTHR36480">
    <property type="entry name" value="OS06G0118900 PROTEIN-RELATED"/>
    <property type="match status" value="1"/>
</dbReference>